<name>A0A927GP90_STRGL</name>
<comment type="caution">
    <text evidence="2">The sequence shown here is derived from an EMBL/GenBank/DDBJ whole genome shotgun (WGS) entry which is preliminary data.</text>
</comment>
<gene>
    <name evidence="2" type="ORF">ID875_27375</name>
</gene>
<proteinExistence type="predicted"/>
<sequence>MPAWLDEPPRRPRVALTLGVGGRGRQLFEEAGVTFAEVVAAITGLGAEVVATGHPGLPPGAEAPEGCGWSTTCRSTSSCRPVRR</sequence>
<evidence type="ECO:0000313" key="2">
    <source>
        <dbReference type="EMBL" id="MBD2830401.1"/>
    </source>
</evidence>
<protein>
    <submittedName>
        <fullName evidence="2">DUF1205 domain-containing protein</fullName>
    </submittedName>
</protein>
<dbReference type="Gene3D" id="3.40.50.2000">
    <property type="entry name" value="Glycogen Phosphorylase B"/>
    <property type="match status" value="1"/>
</dbReference>
<dbReference type="EMBL" id="JACWUS010000017">
    <property type="protein sequence ID" value="MBD2830401.1"/>
    <property type="molecule type" value="Genomic_DNA"/>
</dbReference>
<organism evidence="2">
    <name type="scientific">Streptomyces globisporus</name>
    <dbReference type="NCBI Taxonomy" id="1908"/>
    <lineage>
        <taxon>Bacteria</taxon>
        <taxon>Bacillati</taxon>
        <taxon>Actinomycetota</taxon>
        <taxon>Actinomycetes</taxon>
        <taxon>Kitasatosporales</taxon>
        <taxon>Streptomycetaceae</taxon>
        <taxon>Streptomyces</taxon>
    </lineage>
</organism>
<evidence type="ECO:0000256" key="1">
    <source>
        <dbReference type="SAM" id="MobiDB-lite"/>
    </source>
</evidence>
<accession>A0A927GP90</accession>
<feature type="region of interest" description="Disordered" evidence="1">
    <location>
        <begin position="61"/>
        <end position="84"/>
    </location>
</feature>
<reference evidence="2" key="1">
    <citation type="journal article" date="2020" name="PLoS ONE">
        <title>Isolation and characterization of Streptomyces bacteriophages and Streptomyces strains encoding biosynthetic arsenals: Streptomyces strains and phages for antibiotic discovery.</title>
        <authorList>
            <person name="Montano E.T."/>
            <person name="Nideffer J.F."/>
            <person name="Brumage L."/>
            <person name="Erb M."/>
            <person name="Derman A.I."/>
            <person name="Davis J.P."/>
            <person name="Estrada E."/>
            <person name="Fu S."/>
            <person name="Le D."/>
            <person name="Vuppala A."/>
            <person name="Tran C."/>
            <person name="Luterstein E."/>
            <person name="Lakkaraju S."/>
            <person name="Panchagnula S."/>
            <person name="Ren C."/>
            <person name="Doan J."/>
            <person name="Tran S."/>
            <person name="Soriano J."/>
            <person name="Fujita Y."/>
            <person name="Gutala P."/>
            <person name="Fujii Q."/>
            <person name="Lee M."/>
            <person name="Bui A."/>
            <person name="Villarreal C."/>
            <person name="Shing S.R."/>
            <person name="Kim S."/>
            <person name="Freeman D."/>
            <person name="Racha V."/>
            <person name="Ho A."/>
            <person name="Kumar P."/>
            <person name="Falah K."/>
            <person name="Dawson T."/>
            <person name="Enustun E."/>
            <person name="Prichard A."/>
            <person name="Gomez A."/>
            <person name="Khanna K."/>
            <person name="Trigg S."/>
            <person name="Fernandez L."/>
            <person name="Pogliano K."/>
            <person name="Pogliano J."/>
        </authorList>
    </citation>
    <scope>NUCLEOTIDE SEQUENCE</scope>
    <source>
        <strain evidence="2">QF2</strain>
    </source>
</reference>
<dbReference type="AlphaFoldDB" id="A0A927GP90"/>